<dbReference type="CDD" id="cd00067">
    <property type="entry name" value="GAL4"/>
    <property type="match status" value="1"/>
</dbReference>
<dbReference type="STRING" id="1448318.A0A319EJ54"/>
<keyword evidence="10" id="KW-1185">Reference proteome</keyword>
<reference evidence="9 10" key="1">
    <citation type="submission" date="2018-02" db="EMBL/GenBank/DDBJ databases">
        <title>The genomes of Aspergillus section Nigri reveals drivers in fungal speciation.</title>
        <authorList>
            <consortium name="DOE Joint Genome Institute"/>
            <person name="Vesth T.C."/>
            <person name="Nybo J."/>
            <person name="Theobald S."/>
            <person name="Brandl J."/>
            <person name="Frisvad J.C."/>
            <person name="Nielsen K.F."/>
            <person name="Lyhne E.K."/>
            <person name="Kogle M.E."/>
            <person name="Kuo A."/>
            <person name="Riley R."/>
            <person name="Clum A."/>
            <person name="Nolan M."/>
            <person name="Lipzen A."/>
            <person name="Salamov A."/>
            <person name="Henrissat B."/>
            <person name="Wiebenga A."/>
            <person name="De vries R.P."/>
            <person name="Grigoriev I.V."/>
            <person name="Mortensen U.H."/>
            <person name="Andersen M.R."/>
            <person name="Baker S.E."/>
        </authorList>
    </citation>
    <scope>NUCLEOTIDE SEQUENCE [LARGE SCALE GENOMIC DNA]</scope>
    <source>
        <strain evidence="9 10">CBS 121057</strain>
    </source>
</reference>
<dbReference type="GO" id="GO:0008270">
    <property type="term" value="F:zinc ion binding"/>
    <property type="evidence" value="ECO:0007669"/>
    <property type="project" value="InterPro"/>
</dbReference>
<dbReference type="InterPro" id="IPR036864">
    <property type="entry name" value="Zn2-C6_fun-type_DNA-bd_sf"/>
</dbReference>
<keyword evidence="2" id="KW-0479">Metal-binding</keyword>
<proteinExistence type="predicted"/>
<keyword evidence="5" id="KW-0804">Transcription</keyword>
<dbReference type="EMBL" id="KZ826323">
    <property type="protein sequence ID" value="PYI10312.1"/>
    <property type="molecule type" value="Genomic_DNA"/>
</dbReference>
<dbReference type="CDD" id="cd12148">
    <property type="entry name" value="fungal_TF_MHR"/>
    <property type="match status" value="1"/>
</dbReference>
<organism evidence="9 10">
    <name type="scientific">Aspergillus sclerotiicarbonarius (strain CBS 121057 / IBT 28362)</name>
    <dbReference type="NCBI Taxonomy" id="1448318"/>
    <lineage>
        <taxon>Eukaryota</taxon>
        <taxon>Fungi</taxon>
        <taxon>Dikarya</taxon>
        <taxon>Ascomycota</taxon>
        <taxon>Pezizomycotina</taxon>
        <taxon>Eurotiomycetes</taxon>
        <taxon>Eurotiomycetidae</taxon>
        <taxon>Eurotiales</taxon>
        <taxon>Aspergillaceae</taxon>
        <taxon>Aspergillus</taxon>
        <taxon>Aspergillus subgen. Circumdati</taxon>
    </lineage>
</organism>
<dbReference type="SUPFAM" id="SSF57701">
    <property type="entry name" value="Zn2/Cys6 DNA-binding domain"/>
    <property type="match status" value="1"/>
</dbReference>
<evidence type="ECO:0000259" key="8">
    <source>
        <dbReference type="PROSITE" id="PS50048"/>
    </source>
</evidence>
<evidence type="ECO:0000256" key="3">
    <source>
        <dbReference type="ARBA" id="ARBA00023015"/>
    </source>
</evidence>
<evidence type="ECO:0000256" key="2">
    <source>
        <dbReference type="ARBA" id="ARBA00022723"/>
    </source>
</evidence>
<dbReference type="GO" id="GO:0003677">
    <property type="term" value="F:DNA binding"/>
    <property type="evidence" value="ECO:0007669"/>
    <property type="project" value="UniProtKB-KW"/>
</dbReference>
<dbReference type="InterPro" id="IPR001138">
    <property type="entry name" value="Zn2Cys6_DnaBD"/>
</dbReference>
<feature type="region of interest" description="Disordered" evidence="7">
    <location>
        <begin position="1"/>
        <end position="21"/>
    </location>
</feature>
<keyword evidence="3" id="KW-0805">Transcription regulation</keyword>
<dbReference type="InterPro" id="IPR050613">
    <property type="entry name" value="Sec_Metabolite_Reg"/>
</dbReference>
<dbReference type="SMART" id="SM00906">
    <property type="entry name" value="Fungal_trans"/>
    <property type="match status" value="1"/>
</dbReference>
<keyword evidence="4" id="KW-0238">DNA-binding</keyword>
<dbReference type="GO" id="GO:0000981">
    <property type="term" value="F:DNA-binding transcription factor activity, RNA polymerase II-specific"/>
    <property type="evidence" value="ECO:0007669"/>
    <property type="project" value="InterPro"/>
</dbReference>
<comment type="subcellular location">
    <subcellularLocation>
        <location evidence="1">Nucleus</location>
    </subcellularLocation>
</comment>
<evidence type="ECO:0000256" key="7">
    <source>
        <dbReference type="SAM" id="MobiDB-lite"/>
    </source>
</evidence>
<dbReference type="Pfam" id="PF00172">
    <property type="entry name" value="Zn_clus"/>
    <property type="match status" value="1"/>
</dbReference>
<evidence type="ECO:0000313" key="10">
    <source>
        <dbReference type="Proteomes" id="UP000248423"/>
    </source>
</evidence>
<dbReference type="VEuPathDB" id="FungiDB:BO78DRAFT_361605"/>
<dbReference type="PANTHER" id="PTHR31001">
    <property type="entry name" value="UNCHARACTERIZED TRANSCRIPTIONAL REGULATORY PROTEIN"/>
    <property type="match status" value="1"/>
</dbReference>
<dbReference type="PANTHER" id="PTHR31001:SF61">
    <property type="entry name" value="ZN(II)2CYS6 TRANSCRIPTION FACTOR (EUROFUNG)"/>
    <property type="match status" value="1"/>
</dbReference>
<feature type="compositionally biased region" description="Low complexity" evidence="7">
    <location>
        <begin position="68"/>
        <end position="87"/>
    </location>
</feature>
<dbReference type="Proteomes" id="UP000248423">
    <property type="component" value="Unassembled WGS sequence"/>
</dbReference>
<sequence length="683" mass="76389">MPDPNSHGRQTPAVRRNGSLQSCEPCRKSKLRCDHGRPVCTRCTAKNIAARCFYHPAPMTKRAAAGLVRPSRQSRSQPGSSVSSPGPTLESVHRLRTTLESPPASPGYLGSTSYSAVLAEHRPEFSLNLESSSMSGTSSRPIDPERLQTGMRLLKLLHSLRICDSLIRRYYSRVLVAVIPETIITSILRSTQNVLDSLDYRGDVDSQIQDLVCKISQNTSRPLSTYGSMTVEQYCTAFTDENLRWEAIGIVFATSGISLSSTPENDPDLNQVAPDNPARDRLRAQLVEASGTCLGFCDQTSSVNELLGFYQYNDMTLLTHYYGDSSYQAWRRLGELSATIYAAGLHQESPQTDDCPFFLRQWRRSCFAAAFSADKNQATFVGRPPSINYRYCTLTPPLDLSENLLITGGDDLARAISNLDSSGWAAKDKNDRVSVLRLRFTFSVFRERALEIALGTSEHMELVQKANEIIEKARESWGACPARLRYDAPGQGDGLESSSPSFTLLHIYLDYLYTIFLLQRTIVKRTDTGQETLFDTSRHILSIIVKGHADRDTVLDLSRHRAWILLYYGLPSASVLILELFHQNQGIRSYSTALPRAEIIRNLSVFVSCLSWVARPGHGNYHTCKEAERKLSHILDQVLDPQPIEDFAFNDATSGLYSLLDWDNLNNWDFTSEYLPSQNGLPL</sequence>
<evidence type="ECO:0000256" key="5">
    <source>
        <dbReference type="ARBA" id="ARBA00023163"/>
    </source>
</evidence>
<dbReference type="GO" id="GO:0009893">
    <property type="term" value="P:positive regulation of metabolic process"/>
    <property type="evidence" value="ECO:0007669"/>
    <property type="project" value="UniProtKB-ARBA"/>
</dbReference>
<name>A0A319EJ54_ASPSB</name>
<evidence type="ECO:0000256" key="4">
    <source>
        <dbReference type="ARBA" id="ARBA00023125"/>
    </source>
</evidence>
<evidence type="ECO:0000256" key="6">
    <source>
        <dbReference type="ARBA" id="ARBA00023242"/>
    </source>
</evidence>
<dbReference type="SMART" id="SM00066">
    <property type="entry name" value="GAL4"/>
    <property type="match status" value="1"/>
</dbReference>
<protein>
    <submittedName>
        <fullName evidence="9">Putative C6 transcription factor</fullName>
    </submittedName>
</protein>
<dbReference type="PROSITE" id="PS00463">
    <property type="entry name" value="ZN2_CY6_FUNGAL_1"/>
    <property type="match status" value="1"/>
</dbReference>
<dbReference type="PROSITE" id="PS50048">
    <property type="entry name" value="ZN2_CY6_FUNGAL_2"/>
    <property type="match status" value="1"/>
</dbReference>
<evidence type="ECO:0000256" key="1">
    <source>
        <dbReference type="ARBA" id="ARBA00004123"/>
    </source>
</evidence>
<dbReference type="GO" id="GO:0005634">
    <property type="term" value="C:nucleus"/>
    <property type="evidence" value="ECO:0007669"/>
    <property type="project" value="UniProtKB-SubCell"/>
</dbReference>
<dbReference type="AlphaFoldDB" id="A0A319EJ54"/>
<feature type="domain" description="Zn(2)-C6 fungal-type" evidence="8">
    <location>
        <begin position="22"/>
        <end position="54"/>
    </location>
</feature>
<keyword evidence="6" id="KW-0539">Nucleus</keyword>
<dbReference type="OrthoDB" id="4898680at2759"/>
<accession>A0A319EJ54</accession>
<gene>
    <name evidence="9" type="ORF">BO78DRAFT_361605</name>
</gene>
<evidence type="ECO:0000313" key="9">
    <source>
        <dbReference type="EMBL" id="PYI10312.1"/>
    </source>
</evidence>
<dbReference type="GO" id="GO:0006351">
    <property type="term" value="P:DNA-templated transcription"/>
    <property type="evidence" value="ECO:0007669"/>
    <property type="project" value="InterPro"/>
</dbReference>
<dbReference type="InterPro" id="IPR007219">
    <property type="entry name" value="XnlR_reg_dom"/>
</dbReference>
<feature type="region of interest" description="Disordered" evidence="7">
    <location>
        <begin position="64"/>
        <end position="92"/>
    </location>
</feature>
<dbReference type="Gene3D" id="4.10.240.10">
    <property type="entry name" value="Zn(2)-C6 fungal-type DNA-binding domain"/>
    <property type="match status" value="1"/>
</dbReference>